<organism evidence="2 3">
    <name type="scientific">Gongylonema pulchrum</name>
    <dbReference type="NCBI Taxonomy" id="637853"/>
    <lineage>
        <taxon>Eukaryota</taxon>
        <taxon>Metazoa</taxon>
        <taxon>Ecdysozoa</taxon>
        <taxon>Nematoda</taxon>
        <taxon>Chromadorea</taxon>
        <taxon>Rhabditida</taxon>
        <taxon>Spirurina</taxon>
        <taxon>Spiruromorpha</taxon>
        <taxon>Spiruroidea</taxon>
        <taxon>Gongylonematidae</taxon>
        <taxon>Gongylonema</taxon>
    </lineage>
</organism>
<evidence type="ECO:0000313" key="3">
    <source>
        <dbReference type="Proteomes" id="UP000271098"/>
    </source>
</evidence>
<evidence type="ECO:0000256" key="1">
    <source>
        <dbReference type="SAM" id="Phobius"/>
    </source>
</evidence>
<keyword evidence="1" id="KW-0472">Membrane</keyword>
<protein>
    <submittedName>
        <fullName evidence="2">Uncharacterized protein</fullName>
    </submittedName>
</protein>
<proteinExistence type="predicted"/>
<dbReference type="Proteomes" id="UP000271098">
    <property type="component" value="Unassembled WGS sequence"/>
</dbReference>
<feature type="transmembrane region" description="Helical" evidence="1">
    <location>
        <begin position="12"/>
        <end position="35"/>
    </location>
</feature>
<feature type="transmembrane region" description="Helical" evidence="1">
    <location>
        <begin position="122"/>
        <end position="146"/>
    </location>
</feature>
<dbReference type="OrthoDB" id="10030622at2759"/>
<keyword evidence="1" id="KW-0812">Transmembrane</keyword>
<evidence type="ECO:0000313" key="2">
    <source>
        <dbReference type="EMBL" id="VDN34287.1"/>
    </source>
</evidence>
<keyword evidence="1" id="KW-1133">Transmembrane helix</keyword>
<keyword evidence="3" id="KW-1185">Reference proteome</keyword>
<accession>A0A3P7NIB8</accession>
<dbReference type="EMBL" id="UYRT01088902">
    <property type="protein sequence ID" value="VDN34287.1"/>
    <property type="molecule type" value="Genomic_DNA"/>
</dbReference>
<feature type="transmembrane region" description="Helical" evidence="1">
    <location>
        <begin position="55"/>
        <end position="74"/>
    </location>
</feature>
<name>A0A3P7NIB8_9BILA</name>
<gene>
    <name evidence="2" type="ORF">GPUH_LOCUS19647</name>
</gene>
<reference evidence="2 3" key="1">
    <citation type="submission" date="2018-11" db="EMBL/GenBank/DDBJ databases">
        <authorList>
            <consortium name="Pathogen Informatics"/>
        </authorList>
    </citation>
    <scope>NUCLEOTIDE SEQUENCE [LARGE SCALE GENOMIC DNA]</scope>
</reference>
<dbReference type="AlphaFoldDB" id="A0A3P7NIB8"/>
<sequence length="210" mass="23114">MVDCITPLVANLFYVLIAFCFVIVIKSTLACILSIISAPPGFISWLKRNTVLEISSSKCCILAMCPFLLVTGIPQQSFFYFSKFSLGLAVSAVKVLVLAILACIITVIAGILVYSAGSFSDVTVGIGLILIALSGVSALFAAVVGLRRTFRLARQRRLENQRLLCARSLRSWREVGRRPEDSRPIIDFERYLDTCATPADAPWEPFPLEF</sequence>
<feature type="transmembrane region" description="Helical" evidence="1">
    <location>
        <begin position="95"/>
        <end position="116"/>
    </location>
</feature>